<dbReference type="OMA" id="KESICHS"/>
<dbReference type="GO" id="GO:0005634">
    <property type="term" value="C:nucleus"/>
    <property type="evidence" value="ECO:0007669"/>
    <property type="project" value="UniProtKB-SubCell"/>
</dbReference>
<dbReference type="AlphaFoldDB" id="A0A8W8IDI5"/>
<reference evidence="2" key="1">
    <citation type="submission" date="2022-08" db="UniProtKB">
        <authorList>
            <consortium name="EnsemblMetazoa"/>
        </authorList>
    </citation>
    <scope>IDENTIFICATION</scope>
    <source>
        <strain evidence="2">05x7-T-G4-1.051#20</strain>
    </source>
</reference>
<evidence type="ECO:0000256" key="1">
    <source>
        <dbReference type="SAM" id="MobiDB-lite"/>
    </source>
</evidence>
<dbReference type="GO" id="GO:0000781">
    <property type="term" value="C:chromosome, telomeric region"/>
    <property type="evidence" value="ECO:0007669"/>
    <property type="project" value="UniProtKB-SubCell"/>
</dbReference>
<name>A0A8W8IDI5_MAGGI</name>
<protein>
    <recommendedName>
        <fullName evidence="4">EKC/KEOPS complex subunit GON7</fullName>
    </recommendedName>
</protein>
<proteinExistence type="predicted"/>
<keyword evidence="3" id="KW-1185">Reference proteome</keyword>
<evidence type="ECO:0008006" key="4">
    <source>
        <dbReference type="Google" id="ProtNLM"/>
    </source>
</evidence>
<organism evidence="2 3">
    <name type="scientific">Magallana gigas</name>
    <name type="common">Pacific oyster</name>
    <name type="synonym">Crassostrea gigas</name>
    <dbReference type="NCBI Taxonomy" id="29159"/>
    <lineage>
        <taxon>Eukaryota</taxon>
        <taxon>Metazoa</taxon>
        <taxon>Spiralia</taxon>
        <taxon>Lophotrochozoa</taxon>
        <taxon>Mollusca</taxon>
        <taxon>Bivalvia</taxon>
        <taxon>Autobranchia</taxon>
        <taxon>Pteriomorphia</taxon>
        <taxon>Ostreida</taxon>
        <taxon>Ostreoidea</taxon>
        <taxon>Ostreidae</taxon>
        <taxon>Magallana</taxon>
    </lineage>
</organism>
<dbReference type="InterPro" id="IPR027893">
    <property type="entry name" value="GON7_meta"/>
</dbReference>
<dbReference type="EnsemblMetazoa" id="G13494.1">
    <property type="protein sequence ID" value="G13494.1:cds"/>
    <property type="gene ID" value="G13494"/>
</dbReference>
<evidence type="ECO:0000313" key="2">
    <source>
        <dbReference type="EnsemblMetazoa" id="G13494.1:cds"/>
    </source>
</evidence>
<sequence>MSQTALELTVQLKTGDSKQFTKSCDTNNTSVTLNSLRQNCFTLQKEVNDFLTTLVEEERSVSNVNNESKTNDSMEDDDDDDDDDEEDDEEDGVNSSGPKCKRLKQ</sequence>
<accession>A0A8W8IDI5</accession>
<dbReference type="Proteomes" id="UP000005408">
    <property type="component" value="Unassembled WGS sequence"/>
</dbReference>
<dbReference type="EnsemblMetazoa" id="G13494.2">
    <property type="protein sequence ID" value="G13494.2:cds"/>
    <property type="gene ID" value="G13494"/>
</dbReference>
<feature type="region of interest" description="Disordered" evidence="1">
    <location>
        <begin position="58"/>
        <end position="105"/>
    </location>
</feature>
<dbReference type="OrthoDB" id="10501570at2759"/>
<dbReference type="Pfam" id="PF15387">
    <property type="entry name" value="DUF4611"/>
    <property type="match status" value="1"/>
</dbReference>
<evidence type="ECO:0000313" key="3">
    <source>
        <dbReference type="Proteomes" id="UP000005408"/>
    </source>
</evidence>
<dbReference type="GO" id="GO:0000408">
    <property type="term" value="C:EKC/KEOPS complex"/>
    <property type="evidence" value="ECO:0007669"/>
    <property type="project" value="InterPro"/>
</dbReference>
<dbReference type="GO" id="GO:0008033">
    <property type="term" value="P:tRNA processing"/>
    <property type="evidence" value="ECO:0007669"/>
    <property type="project" value="UniProtKB-KW"/>
</dbReference>
<feature type="compositionally biased region" description="Acidic residues" evidence="1">
    <location>
        <begin position="73"/>
        <end position="92"/>
    </location>
</feature>